<dbReference type="InterPro" id="IPR002641">
    <property type="entry name" value="PNPLA_dom"/>
</dbReference>
<gene>
    <name evidence="5" type="ORF">AVDCRST_MAG38-2604</name>
</gene>
<keyword evidence="3" id="KW-0812">Transmembrane</keyword>
<evidence type="ECO:0000313" key="5">
    <source>
        <dbReference type="EMBL" id="CAA9490719.1"/>
    </source>
</evidence>
<dbReference type="InterPro" id="IPR016035">
    <property type="entry name" value="Acyl_Trfase/lysoPLipase"/>
</dbReference>
<dbReference type="Gene3D" id="3.40.1090.10">
    <property type="entry name" value="Cytosolic phospholipase A2 catalytic domain"/>
    <property type="match status" value="1"/>
</dbReference>
<feature type="non-terminal residue" evidence="5">
    <location>
        <position position="99"/>
    </location>
</feature>
<accession>A0A6J4SFY1</accession>
<dbReference type="AlphaFoldDB" id="A0A6J4SFY1"/>
<dbReference type="EMBL" id="CADCVJ010000219">
    <property type="protein sequence ID" value="CAA9490719.1"/>
    <property type="molecule type" value="Genomic_DNA"/>
</dbReference>
<evidence type="ECO:0000256" key="3">
    <source>
        <dbReference type="SAM" id="Phobius"/>
    </source>
</evidence>
<feature type="transmembrane region" description="Helical" evidence="3">
    <location>
        <begin position="41"/>
        <end position="62"/>
    </location>
</feature>
<dbReference type="SUPFAM" id="SSF52151">
    <property type="entry name" value="FabD/lysophospholipase-like"/>
    <property type="match status" value="1"/>
</dbReference>
<dbReference type="GO" id="GO:0006629">
    <property type="term" value="P:lipid metabolic process"/>
    <property type="evidence" value="ECO:0007669"/>
    <property type="project" value="UniProtKB-KW"/>
</dbReference>
<evidence type="ECO:0000256" key="2">
    <source>
        <dbReference type="SAM" id="MobiDB-lite"/>
    </source>
</evidence>
<evidence type="ECO:0000256" key="1">
    <source>
        <dbReference type="ARBA" id="ARBA00023098"/>
    </source>
</evidence>
<keyword evidence="3" id="KW-1133">Transmembrane helix</keyword>
<evidence type="ECO:0000259" key="4">
    <source>
        <dbReference type="Pfam" id="PF01734"/>
    </source>
</evidence>
<keyword evidence="1" id="KW-0443">Lipid metabolism</keyword>
<feature type="domain" description="PNPLA" evidence="4">
    <location>
        <begin position="9"/>
        <end position="79"/>
    </location>
</feature>
<protein>
    <recommendedName>
        <fullName evidence="4">PNPLA domain-containing protein</fullName>
    </recommendedName>
</protein>
<reference evidence="5" key="1">
    <citation type="submission" date="2020-02" db="EMBL/GenBank/DDBJ databases">
        <authorList>
            <person name="Meier V. D."/>
        </authorList>
    </citation>
    <scope>NUCLEOTIDE SEQUENCE</scope>
    <source>
        <strain evidence="5">AVDCRST_MAG38</strain>
    </source>
</reference>
<keyword evidence="3" id="KW-0472">Membrane</keyword>
<feature type="transmembrane region" description="Helical" evidence="3">
    <location>
        <begin position="6"/>
        <end position="29"/>
    </location>
</feature>
<proteinExistence type="predicted"/>
<feature type="region of interest" description="Disordered" evidence="2">
    <location>
        <begin position="77"/>
        <end position="99"/>
    </location>
</feature>
<sequence>MQASGGTGLVLGAGGVLGAAWTIGALAALREERGLEPRDASVLVGTSAGSVLASFLGCGIGVDVLLDHQRGIVNAEAPDISYDPDRDAGGALPPLPRPG</sequence>
<name>A0A6J4SFY1_9ACTN</name>
<dbReference type="Pfam" id="PF01734">
    <property type="entry name" value="Patatin"/>
    <property type="match status" value="1"/>
</dbReference>
<organism evidence="5">
    <name type="scientific">uncultured Solirubrobacteraceae bacterium</name>
    <dbReference type="NCBI Taxonomy" id="1162706"/>
    <lineage>
        <taxon>Bacteria</taxon>
        <taxon>Bacillati</taxon>
        <taxon>Actinomycetota</taxon>
        <taxon>Thermoleophilia</taxon>
        <taxon>Solirubrobacterales</taxon>
        <taxon>Solirubrobacteraceae</taxon>
        <taxon>environmental samples</taxon>
    </lineage>
</organism>